<comment type="caution">
    <text evidence="10">The sequence shown here is derived from an EMBL/GenBank/DDBJ whole genome shotgun (WGS) entry which is preliminary data.</text>
</comment>
<feature type="region of interest" description="Disordered" evidence="8">
    <location>
        <begin position="76"/>
        <end position="126"/>
    </location>
</feature>
<evidence type="ECO:0000256" key="1">
    <source>
        <dbReference type="ARBA" id="ARBA00004123"/>
    </source>
</evidence>
<dbReference type="PANTHER" id="PTHR11834">
    <property type="entry name" value="TRANSCRIPTIONAL ENHANCER FACTOR TEF RELATED"/>
    <property type="match status" value="1"/>
</dbReference>
<evidence type="ECO:0000313" key="10">
    <source>
        <dbReference type="EMBL" id="KAF4095024.1"/>
    </source>
</evidence>
<dbReference type="InterPro" id="IPR038096">
    <property type="entry name" value="TEA/ATTS_sf"/>
</dbReference>
<dbReference type="SMART" id="SM00426">
    <property type="entry name" value="TEA"/>
    <property type="match status" value="1"/>
</dbReference>
<evidence type="ECO:0000256" key="3">
    <source>
        <dbReference type="ARBA" id="ARBA00023125"/>
    </source>
</evidence>
<dbReference type="GO" id="GO:0000981">
    <property type="term" value="F:DNA-binding transcription factor activity, RNA polymerase II-specific"/>
    <property type="evidence" value="ECO:0007669"/>
    <property type="project" value="TreeGrafter"/>
</dbReference>
<dbReference type="GO" id="GO:0005667">
    <property type="term" value="C:transcription regulator complex"/>
    <property type="evidence" value="ECO:0007669"/>
    <property type="project" value="TreeGrafter"/>
</dbReference>
<evidence type="ECO:0000256" key="5">
    <source>
        <dbReference type="ARBA" id="ARBA00023242"/>
    </source>
</evidence>
<dbReference type="GO" id="GO:0035329">
    <property type="term" value="P:hippo signaling"/>
    <property type="evidence" value="ECO:0007669"/>
    <property type="project" value="InterPro"/>
</dbReference>
<evidence type="ECO:0000256" key="8">
    <source>
        <dbReference type="SAM" id="MobiDB-lite"/>
    </source>
</evidence>
<dbReference type="GO" id="GO:0000978">
    <property type="term" value="F:RNA polymerase II cis-regulatory region sequence-specific DNA binding"/>
    <property type="evidence" value="ECO:0007669"/>
    <property type="project" value="TreeGrafter"/>
</dbReference>
<dbReference type="PANTHER" id="PTHR11834:SF4">
    <property type="entry name" value="TRANSCRIPTIONAL ENHANCER FACTOR TEF-1"/>
    <property type="match status" value="1"/>
</dbReference>
<feature type="compositionally biased region" description="Basic and acidic residues" evidence="8">
    <location>
        <begin position="110"/>
        <end position="123"/>
    </location>
</feature>
<keyword evidence="5 6" id="KW-0539">Nucleus</keyword>
<feature type="DNA-binding region" description="TEA" evidence="7">
    <location>
        <begin position="123"/>
        <end position="199"/>
    </location>
</feature>
<dbReference type="GO" id="GO:0048568">
    <property type="term" value="P:embryonic organ development"/>
    <property type="evidence" value="ECO:0007669"/>
    <property type="project" value="TreeGrafter"/>
</dbReference>
<dbReference type="Pfam" id="PF01285">
    <property type="entry name" value="TEA"/>
    <property type="match status" value="1"/>
</dbReference>
<evidence type="ECO:0000256" key="7">
    <source>
        <dbReference type="PROSITE-ProRule" id="PRU00505"/>
    </source>
</evidence>
<dbReference type="GO" id="GO:0005634">
    <property type="term" value="C:nucleus"/>
    <property type="evidence" value="ECO:0007669"/>
    <property type="project" value="UniProtKB-SubCell"/>
</dbReference>
<evidence type="ECO:0000256" key="4">
    <source>
        <dbReference type="ARBA" id="ARBA00023163"/>
    </source>
</evidence>
<dbReference type="FunFam" id="2.70.50.80:FF:000001">
    <property type="entry name" value="Transcriptional enhancer factor TEF-1, putative"/>
    <property type="match status" value="1"/>
</dbReference>
<dbReference type="Gene3D" id="6.10.20.40">
    <property type="entry name" value="TEA/ATTS domain"/>
    <property type="match status" value="1"/>
</dbReference>
<evidence type="ECO:0000256" key="2">
    <source>
        <dbReference type="ARBA" id="ARBA00023015"/>
    </source>
</evidence>
<dbReference type="Pfam" id="PF17725">
    <property type="entry name" value="YBD"/>
    <property type="match status" value="1"/>
</dbReference>
<evidence type="ECO:0000259" key="9">
    <source>
        <dbReference type="PROSITE" id="PS51088"/>
    </source>
</evidence>
<dbReference type="PROSITE" id="PS00554">
    <property type="entry name" value="TEA_1"/>
    <property type="match status" value="1"/>
</dbReference>
<dbReference type="PROSITE" id="PS51088">
    <property type="entry name" value="TEA_2"/>
    <property type="match status" value="1"/>
</dbReference>
<comment type="subcellular location">
    <subcellularLocation>
        <location evidence="1 6">Nucleus</location>
    </subcellularLocation>
</comment>
<dbReference type="InterPro" id="IPR000818">
    <property type="entry name" value="TEA/ATTS_dom"/>
</dbReference>
<dbReference type="InterPro" id="IPR016361">
    <property type="entry name" value="TEF_metazoa"/>
</dbReference>
<dbReference type="InterPro" id="IPR041086">
    <property type="entry name" value="YBD"/>
</dbReference>
<dbReference type="PIRSF" id="PIRSF002603">
    <property type="entry name" value="TEF"/>
    <property type="match status" value="1"/>
</dbReference>
<reference evidence="10 11" key="1">
    <citation type="submission" date="2020-04" db="EMBL/GenBank/DDBJ databases">
        <title>Chromosome-level genome assembly of a cyprinid fish Onychostoma macrolepis by integration of Nanopore Sequencing, Bionano and Hi-C technology.</title>
        <authorList>
            <person name="Wang D."/>
        </authorList>
    </citation>
    <scope>NUCLEOTIDE SEQUENCE [LARGE SCALE GENOMIC DNA]</scope>
    <source>
        <strain evidence="10">SWU-2019</strain>
        <tissue evidence="10">Muscle</tissue>
    </source>
</reference>
<keyword evidence="11" id="KW-1185">Reference proteome</keyword>
<gene>
    <name evidence="10" type="ORF">G5714_024102</name>
</gene>
<feature type="domain" description="TEA" evidence="9">
    <location>
        <begin position="123"/>
        <end position="199"/>
    </location>
</feature>
<dbReference type="EMBL" id="JAAMOB010000025">
    <property type="protein sequence ID" value="KAF4095024.1"/>
    <property type="molecule type" value="Genomic_DNA"/>
</dbReference>
<proteinExistence type="predicted"/>
<evidence type="ECO:0000313" key="11">
    <source>
        <dbReference type="Proteomes" id="UP000579812"/>
    </source>
</evidence>
<dbReference type="Proteomes" id="UP000579812">
    <property type="component" value="Unassembled WGS sequence"/>
</dbReference>
<sequence>MAMIRGIVALSRSDEKKKKRSAGNKPERALDPIAQRRTHLKDGDCANIRRDFHHLWRFRKHFFLRSVPASLPRSRCTSQCAESSPGSGSEIPAVAMDPSSWSGSESAGEDIERMSDSADKPMDNDAEGVWSPDIEQSFQEALAIYPPCGRRKIILSDEGKMYGRNELIARYIKLRTGKTRTRKQVSSHIQVLARRKSREFHSKLKDQTVKNDAINRMAAMSSAQIVSATAIHSRLGLVGLPRPTLPGATGIWQVSTGQPGSSQDVKPFTQQSYPIQTATAIAAYESPTPLAAAAPAWHGRSIGTSKLRLVEFSSFLEHQRDPDSYNKHLFVHISQTNHSYNDALLETVDIRQIYDKFPEKKGGLKELFGKGAQNAFFLVKFWADLNCNILEDSGAFYGVTSQYESSENMTITCSTKVCSFGKQVVEKVETEYARFENGRFVYKINRSPMCEYMINFIHKLKHLPEKYMMNSVLENFTILLVVTNRETQETLLCIACVFEVSNSEHGAQHHIYRLVKD</sequence>
<keyword evidence="4 6" id="KW-0804">Transcription</keyword>
<dbReference type="InterPro" id="IPR050937">
    <property type="entry name" value="TEC1_TEAD_TF"/>
</dbReference>
<organism evidence="10 11">
    <name type="scientific">Onychostoma macrolepis</name>
    <dbReference type="NCBI Taxonomy" id="369639"/>
    <lineage>
        <taxon>Eukaryota</taxon>
        <taxon>Metazoa</taxon>
        <taxon>Chordata</taxon>
        <taxon>Craniata</taxon>
        <taxon>Vertebrata</taxon>
        <taxon>Euteleostomi</taxon>
        <taxon>Actinopterygii</taxon>
        <taxon>Neopterygii</taxon>
        <taxon>Teleostei</taxon>
        <taxon>Ostariophysi</taxon>
        <taxon>Cypriniformes</taxon>
        <taxon>Cyprinidae</taxon>
        <taxon>Acrossocheilinae</taxon>
        <taxon>Onychostoma</taxon>
    </lineage>
</organism>
<feature type="region of interest" description="Disordered" evidence="8">
    <location>
        <begin position="10"/>
        <end position="31"/>
    </location>
</feature>
<name>A0A7J6BJG2_9TELE</name>
<evidence type="ECO:0000256" key="6">
    <source>
        <dbReference type="PIRNR" id="PIRNR002603"/>
    </source>
</evidence>
<accession>A0A7J6BJG2</accession>
<keyword evidence="3 6" id="KW-0238">DNA-binding</keyword>
<feature type="compositionally biased region" description="Polar residues" evidence="8">
    <location>
        <begin position="76"/>
        <end position="87"/>
    </location>
</feature>
<protein>
    <recommendedName>
        <fullName evidence="9">TEA domain-containing protein</fullName>
    </recommendedName>
</protein>
<dbReference type="AlphaFoldDB" id="A0A7J6BJG2"/>
<keyword evidence="2 6" id="KW-0805">Transcription regulation</keyword>
<dbReference type="PRINTS" id="PR00065">
    <property type="entry name" value="TEADOMAIN"/>
</dbReference>
<dbReference type="Gene3D" id="2.70.50.80">
    <property type="match status" value="1"/>
</dbReference>